<organism evidence="2 3">
    <name type="scientific">Tachysurus vachellii</name>
    <name type="common">Darkbarbel catfish</name>
    <name type="synonym">Pelteobagrus vachellii</name>
    <dbReference type="NCBI Taxonomy" id="175792"/>
    <lineage>
        <taxon>Eukaryota</taxon>
        <taxon>Metazoa</taxon>
        <taxon>Chordata</taxon>
        <taxon>Craniata</taxon>
        <taxon>Vertebrata</taxon>
        <taxon>Euteleostomi</taxon>
        <taxon>Actinopterygii</taxon>
        <taxon>Neopterygii</taxon>
        <taxon>Teleostei</taxon>
        <taxon>Ostariophysi</taxon>
        <taxon>Siluriformes</taxon>
        <taxon>Bagridae</taxon>
        <taxon>Tachysurus</taxon>
    </lineage>
</organism>
<protein>
    <submittedName>
        <fullName evidence="2">Uncharacterized protein</fullName>
    </submittedName>
</protein>
<name>A0AA88MQF5_TACVA</name>
<comment type="caution">
    <text evidence="2">The sequence shown here is derived from an EMBL/GenBank/DDBJ whole genome shotgun (WGS) entry which is preliminary data.</text>
</comment>
<feature type="region of interest" description="Disordered" evidence="1">
    <location>
        <begin position="1"/>
        <end position="50"/>
    </location>
</feature>
<feature type="region of interest" description="Disordered" evidence="1">
    <location>
        <begin position="96"/>
        <end position="125"/>
    </location>
</feature>
<accession>A0AA88MQF5</accession>
<proteinExistence type="predicted"/>
<gene>
    <name evidence="2" type="ORF">Q7C36_011250</name>
</gene>
<dbReference type="EMBL" id="JAVHJS010000011">
    <property type="protein sequence ID" value="KAK2843035.1"/>
    <property type="molecule type" value="Genomic_DNA"/>
</dbReference>
<reference evidence="2" key="1">
    <citation type="submission" date="2023-08" db="EMBL/GenBank/DDBJ databases">
        <title>Pelteobagrus vachellii genome.</title>
        <authorList>
            <person name="Liu H."/>
        </authorList>
    </citation>
    <scope>NUCLEOTIDE SEQUENCE</scope>
    <source>
        <strain evidence="2">PRFRI_2022a</strain>
        <tissue evidence="2">Muscle</tissue>
    </source>
</reference>
<sequence length="125" mass="13860">MARQKQGKGQLTAERSPLRPSVGAQIMKKRDKKSSVSDRLSSSLSHDNDLEEGFTLEESSLCLYITLIAPGRQRQLRRGSMPEPINRCDVKCEGVTSARESTDSIHSRSLPSPLNGPQEAPLWLQ</sequence>
<dbReference type="AlphaFoldDB" id="A0AA88MQF5"/>
<keyword evidence="3" id="KW-1185">Reference proteome</keyword>
<evidence type="ECO:0000313" key="3">
    <source>
        <dbReference type="Proteomes" id="UP001187315"/>
    </source>
</evidence>
<dbReference type="Proteomes" id="UP001187315">
    <property type="component" value="Unassembled WGS sequence"/>
</dbReference>
<evidence type="ECO:0000256" key="1">
    <source>
        <dbReference type="SAM" id="MobiDB-lite"/>
    </source>
</evidence>
<evidence type="ECO:0000313" key="2">
    <source>
        <dbReference type="EMBL" id="KAK2843035.1"/>
    </source>
</evidence>